<dbReference type="CDD" id="cd06261">
    <property type="entry name" value="TM_PBP2"/>
    <property type="match status" value="1"/>
</dbReference>
<name>A0A6P1YII3_9HYPH</name>
<dbReference type="GO" id="GO:0055085">
    <property type="term" value="P:transmembrane transport"/>
    <property type="evidence" value="ECO:0007669"/>
    <property type="project" value="InterPro"/>
</dbReference>
<dbReference type="Proteomes" id="UP000464751">
    <property type="component" value="Chromosome"/>
</dbReference>
<comment type="similarity">
    <text evidence="8">Belongs to the binding-protein-dependent transport system permease family.</text>
</comment>
<sequence length="267" mass="28729">MLDGFGQNRLLAAFGWAFALAMMVFLVAPSLIVVPMSFSASDFLEFPPRELSLRWYFSFWESAAWLRAARASLVIGVLTVALALPLGTLAAYGTRDLPPRAQVAVGAVLLMPAIIPSILVAIGLFFLLARMDLIGTYTGVVLGHTALAIPVVYVIMTAAFADFDRNLERAAESLGASRWMIWRSVIIPNIKGALFAGGLLAFVTSLDEVVVAMFITSGSNATLPKVMFSALRDHIDPTVAAISTMLITVAVGAVIALLRGERRRRTT</sequence>
<evidence type="ECO:0000256" key="5">
    <source>
        <dbReference type="ARBA" id="ARBA00022692"/>
    </source>
</evidence>
<proteinExistence type="inferred from homology"/>
<organism evidence="10 11">
    <name type="scientific">Ancylobacter pratisalsi</name>
    <dbReference type="NCBI Taxonomy" id="1745854"/>
    <lineage>
        <taxon>Bacteria</taxon>
        <taxon>Pseudomonadati</taxon>
        <taxon>Pseudomonadota</taxon>
        <taxon>Alphaproteobacteria</taxon>
        <taxon>Hyphomicrobiales</taxon>
        <taxon>Xanthobacteraceae</taxon>
        <taxon>Ancylobacter</taxon>
    </lineage>
</organism>
<evidence type="ECO:0000256" key="4">
    <source>
        <dbReference type="ARBA" id="ARBA00022519"/>
    </source>
</evidence>
<keyword evidence="3" id="KW-1003">Cell membrane</keyword>
<dbReference type="AlphaFoldDB" id="A0A6P1YII3"/>
<reference evidence="10 11" key="1">
    <citation type="submission" date="2020-02" db="EMBL/GenBank/DDBJ databases">
        <authorList>
            <person name="Li G."/>
        </authorList>
    </citation>
    <scope>NUCLEOTIDE SEQUENCE [LARGE SCALE GENOMIC DNA]</scope>
    <source>
        <strain evidence="10 11">DSM 102029</strain>
    </source>
</reference>
<dbReference type="PROSITE" id="PS50928">
    <property type="entry name" value="ABC_TM1"/>
    <property type="match status" value="1"/>
</dbReference>
<gene>
    <name evidence="10" type="ORF">G3A50_04795</name>
</gene>
<keyword evidence="5 8" id="KW-0812">Transmembrane</keyword>
<dbReference type="InterPro" id="IPR000515">
    <property type="entry name" value="MetI-like"/>
</dbReference>
<keyword evidence="4" id="KW-0997">Cell inner membrane</keyword>
<evidence type="ECO:0000256" key="6">
    <source>
        <dbReference type="ARBA" id="ARBA00022989"/>
    </source>
</evidence>
<feature type="transmembrane region" description="Helical" evidence="8">
    <location>
        <begin position="104"/>
        <end position="129"/>
    </location>
</feature>
<dbReference type="GO" id="GO:0005886">
    <property type="term" value="C:plasma membrane"/>
    <property type="evidence" value="ECO:0007669"/>
    <property type="project" value="UniProtKB-SubCell"/>
</dbReference>
<dbReference type="SUPFAM" id="SSF161098">
    <property type="entry name" value="MetI-like"/>
    <property type="match status" value="1"/>
</dbReference>
<evidence type="ECO:0000256" key="8">
    <source>
        <dbReference type="RuleBase" id="RU363032"/>
    </source>
</evidence>
<dbReference type="KEGG" id="apra:G3A50_04795"/>
<protein>
    <submittedName>
        <fullName evidence="10">ABC transporter permease</fullName>
    </submittedName>
</protein>
<dbReference type="PANTHER" id="PTHR43357:SF4">
    <property type="entry name" value="INNER MEMBRANE ABC TRANSPORTER PERMEASE PROTEIN YDCV"/>
    <property type="match status" value="1"/>
</dbReference>
<dbReference type="PANTHER" id="PTHR43357">
    <property type="entry name" value="INNER MEMBRANE ABC TRANSPORTER PERMEASE PROTEIN YDCV"/>
    <property type="match status" value="1"/>
</dbReference>
<keyword evidence="6 8" id="KW-1133">Transmembrane helix</keyword>
<feature type="transmembrane region" description="Helical" evidence="8">
    <location>
        <begin position="63"/>
        <end position="92"/>
    </location>
</feature>
<dbReference type="Pfam" id="PF00528">
    <property type="entry name" value="BPD_transp_1"/>
    <property type="match status" value="1"/>
</dbReference>
<dbReference type="RefSeq" id="WP_163074197.1">
    <property type="nucleotide sequence ID" value="NZ_CP048630.1"/>
</dbReference>
<keyword evidence="7 8" id="KW-0472">Membrane</keyword>
<evidence type="ECO:0000313" key="11">
    <source>
        <dbReference type="Proteomes" id="UP000464751"/>
    </source>
</evidence>
<feature type="domain" description="ABC transmembrane type-1" evidence="9">
    <location>
        <begin position="69"/>
        <end position="257"/>
    </location>
</feature>
<evidence type="ECO:0000256" key="7">
    <source>
        <dbReference type="ARBA" id="ARBA00023136"/>
    </source>
</evidence>
<keyword evidence="2 8" id="KW-0813">Transport</keyword>
<dbReference type="Gene3D" id="1.10.3720.10">
    <property type="entry name" value="MetI-like"/>
    <property type="match status" value="1"/>
</dbReference>
<dbReference type="InterPro" id="IPR035906">
    <property type="entry name" value="MetI-like_sf"/>
</dbReference>
<evidence type="ECO:0000313" key="10">
    <source>
        <dbReference type="EMBL" id="QIB33099.1"/>
    </source>
</evidence>
<comment type="subcellular location">
    <subcellularLocation>
        <location evidence="1">Cell inner membrane</location>
        <topology evidence="1">Multi-pass membrane protein</topology>
    </subcellularLocation>
    <subcellularLocation>
        <location evidence="8">Cell membrane</location>
        <topology evidence="8">Multi-pass membrane protein</topology>
    </subcellularLocation>
</comment>
<accession>A0A6P1YII3</accession>
<feature type="transmembrane region" description="Helical" evidence="8">
    <location>
        <begin position="235"/>
        <end position="258"/>
    </location>
</feature>
<feature type="transmembrane region" description="Helical" evidence="8">
    <location>
        <begin position="193"/>
        <end position="215"/>
    </location>
</feature>
<feature type="transmembrane region" description="Helical" evidence="8">
    <location>
        <begin position="141"/>
        <end position="161"/>
    </location>
</feature>
<evidence type="ECO:0000256" key="2">
    <source>
        <dbReference type="ARBA" id="ARBA00022448"/>
    </source>
</evidence>
<evidence type="ECO:0000259" key="9">
    <source>
        <dbReference type="PROSITE" id="PS50928"/>
    </source>
</evidence>
<keyword evidence="11" id="KW-1185">Reference proteome</keyword>
<evidence type="ECO:0000256" key="3">
    <source>
        <dbReference type="ARBA" id="ARBA00022475"/>
    </source>
</evidence>
<dbReference type="EMBL" id="CP048630">
    <property type="protein sequence ID" value="QIB33099.1"/>
    <property type="molecule type" value="Genomic_DNA"/>
</dbReference>
<evidence type="ECO:0000256" key="1">
    <source>
        <dbReference type="ARBA" id="ARBA00004429"/>
    </source>
</evidence>